<dbReference type="Gene3D" id="1.20.1170.10">
    <property type="match status" value="1"/>
</dbReference>
<evidence type="ECO:0000313" key="5">
    <source>
        <dbReference type="Proteomes" id="UP000076798"/>
    </source>
</evidence>
<feature type="compositionally biased region" description="Polar residues" evidence="2">
    <location>
        <begin position="1"/>
        <end position="11"/>
    </location>
</feature>
<proteinExistence type="predicted"/>
<keyword evidence="3" id="KW-1133">Transmembrane helix</keyword>
<dbReference type="Proteomes" id="UP000076798">
    <property type="component" value="Unassembled WGS sequence"/>
</dbReference>
<gene>
    <name evidence="4" type="ORF">SISSUDRAFT_1120413</name>
</gene>
<keyword evidence="3" id="KW-0812">Transmembrane</keyword>
<reference evidence="4 5" key="1">
    <citation type="journal article" date="2016" name="Mol. Biol. Evol.">
        <title>Comparative Genomics of Early-Diverging Mushroom-Forming Fungi Provides Insights into the Origins of Lignocellulose Decay Capabilities.</title>
        <authorList>
            <person name="Nagy L.G."/>
            <person name="Riley R."/>
            <person name="Tritt A."/>
            <person name="Adam C."/>
            <person name="Daum C."/>
            <person name="Floudas D."/>
            <person name="Sun H."/>
            <person name="Yadav J.S."/>
            <person name="Pangilinan J."/>
            <person name="Larsson K.H."/>
            <person name="Matsuura K."/>
            <person name="Barry K."/>
            <person name="Labutti K."/>
            <person name="Kuo R."/>
            <person name="Ohm R.A."/>
            <person name="Bhattacharya S.S."/>
            <person name="Shirouzu T."/>
            <person name="Yoshinaga Y."/>
            <person name="Martin F.M."/>
            <person name="Grigoriev I.V."/>
            <person name="Hibbett D.S."/>
        </authorList>
    </citation>
    <scope>NUCLEOTIDE SEQUENCE [LARGE SCALE GENOMIC DNA]</scope>
    <source>
        <strain evidence="4 5">HHB10207 ss-3</strain>
    </source>
</reference>
<evidence type="ECO:0000256" key="2">
    <source>
        <dbReference type="SAM" id="MobiDB-lite"/>
    </source>
</evidence>
<keyword evidence="1" id="KW-0175">Coiled coil</keyword>
<dbReference type="AlphaFoldDB" id="A0A166CB10"/>
<evidence type="ECO:0000256" key="3">
    <source>
        <dbReference type="SAM" id="Phobius"/>
    </source>
</evidence>
<feature type="coiled-coil region" evidence="1">
    <location>
        <begin position="302"/>
        <end position="332"/>
    </location>
</feature>
<keyword evidence="3" id="KW-0472">Membrane</keyword>
<evidence type="ECO:0000256" key="1">
    <source>
        <dbReference type="SAM" id="Coils"/>
    </source>
</evidence>
<name>A0A166CB10_9AGAM</name>
<dbReference type="EMBL" id="KV428087">
    <property type="protein sequence ID" value="KZT37271.1"/>
    <property type="molecule type" value="Genomic_DNA"/>
</dbReference>
<organism evidence="4 5">
    <name type="scientific">Sistotremastrum suecicum HHB10207 ss-3</name>
    <dbReference type="NCBI Taxonomy" id="1314776"/>
    <lineage>
        <taxon>Eukaryota</taxon>
        <taxon>Fungi</taxon>
        <taxon>Dikarya</taxon>
        <taxon>Basidiomycota</taxon>
        <taxon>Agaricomycotina</taxon>
        <taxon>Agaricomycetes</taxon>
        <taxon>Sistotremastrales</taxon>
        <taxon>Sistotremastraceae</taxon>
        <taxon>Sistotremastrum</taxon>
    </lineage>
</organism>
<accession>A0A166CB10</accession>
<keyword evidence="5" id="KW-1185">Reference proteome</keyword>
<feature type="transmembrane region" description="Helical" evidence="3">
    <location>
        <begin position="253"/>
        <end position="276"/>
    </location>
</feature>
<sequence length="417" mass="46271">MSVKGTRSASIPSLAGNRNHQHEHTRAQTFPNMYQIFEDQRDITGFGFSGTVLNRGLPSYNNIYEDPGFDTFDQLPDYEFDQLAQTLNGPEVDDALSQGVRDFSLKVAQLAVSFDEVAIDLQQVEQPRGKTSLADKWNLIRTDFRKALLQSRQDATDLAFQLNKYACVILPMLAGTDRTSWTREDKLKVLSSYSNLAKDRAREAENTAQSFSALSGRVERFLDDFYGFAANGEHLAARVLKLRGDIKRVQTRIATLSAQLAGSAGLIALCVAVMIFSHGNPIALAVGPLGVQKGVEWFSSGCEELKQNIKNLKEMRKEVVDLKERIMQSGNARHSPTTALKIEGIIPGLQLLQSTWACYANQLDELRDWVEKSKAVSYLPISKNNIPSAVRLHLLSGITQFTGLSRHLSNYACGIAL</sequence>
<evidence type="ECO:0000313" key="4">
    <source>
        <dbReference type="EMBL" id="KZT37271.1"/>
    </source>
</evidence>
<feature type="region of interest" description="Disordered" evidence="2">
    <location>
        <begin position="1"/>
        <end position="28"/>
    </location>
</feature>
<protein>
    <submittedName>
        <fullName evidence="4">Uncharacterized protein</fullName>
    </submittedName>
</protein>